<sequence>MRGSLDGVRVVDLTTSVAGPFATMVLGDLGADVVKIERPGTGDDTRHWGPPTWDGQSCHFNALNRNKRSVTLDLSSPEGIADLRALAATADVLVENLRPGSLERKGLGYEALRADNPRLVYCSITGYGPSGPLRQKPAYDPLMQAFSGLMGMVGAPGSEPARIPVSILDQGSAMWAVIGVLDALRSRERSGSGSHVQTSLLGTALMWQPVQVANYLAAGELPQRLGSGTIGIYPYGAFPTADRDIVIAAGNQRLWVALCEAIGRPELPQDARFASNPARVSERATLGAILSDHLRGEGSDTWLAKLEDAGVPCSPINTLDTVLAHEQVERIGAVPPIPHPQIDGYRAVVTPLADENGPITELRPAPDLGEHTDEVLAEIRGTANGARP</sequence>
<dbReference type="OrthoDB" id="4251672at2"/>
<name>A0A239NEP2_9ACTN</name>
<dbReference type="Gene3D" id="3.40.50.10540">
    <property type="entry name" value="Crotonobetainyl-coa:carnitine coa-transferase, domain 1"/>
    <property type="match status" value="1"/>
</dbReference>
<dbReference type="PANTHER" id="PTHR48207">
    <property type="entry name" value="SUCCINATE--HYDROXYMETHYLGLUTARATE COA-TRANSFERASE"/>
    <property type="match status" value="1"/>
</dbReference>
<dbReference type="SUPFAM" id="SSF89796">
    <property type="entry name" value="CoA-transferase family III (CaiB/BaiF)"/>
    <property type="match status" value="1"/>
</dbReference>
<dbReference type="EMBL" id="FZOR01000040">
    <property type="protein sequence ID" value="SNT53386.1"/>
    <property type="molecule type" value="Genomic_DNA"/>
</dbReference>
<dbReference type="RefSeq" id="WP_089329717.1">
    <property type="nucleotide sequence ID" value="NZ_FZOR01000040.1"/>
</dbReference>
<evidence type="ECO:0000256" key="1">
    <source>
        <dbReference type="ARBA" id="ARBA00022679"/>
    </source>
</evidence>
<dbReference type="GO" id="GO:0008410">
    <property type="term" value="F:CoA-transferase activity"/>
    <property type="evidence" value="ECO:0007669"/>
    <property type="project" value="TreeGrafter"/>
</dbReference>
<evidence type="ECO:0000313" key="3">
    <source>
        <dbReference type="Proteomes" id="UP000198318"/>
    </source>
</evidence>
<dbReference type="InterPro" id="IPR023606">
    <property type="entry name" value="CoA-Trfase_III_dom_1_sf"/>
</dbReference>
<dbReference type="AlphaFoldDB" id="A0A239NEP2"/>
<accession>A0A239NEP2</accession>
<keyword evidence="1 2" id="KW-0808">Transferase</keyword>
<dbReference type="PANTHER" id="PTHR48207:SF3">
    <property type="entry name" value="SUCCINATE--HYDROXYMETHYLGLUTARATE COA-TRANSFERASE"/>
    <property type="match status" value="1"/>
</dbReference>
<dbReference type="Proteomes" id="UP000198318">
    <property type="component" value="Unassembled WGS sequence"/>
</dbReference>
<keyword evidence="3" id="KW-1185">Reference proteome</keyword>
<protein>
    <submittedName>
        <fullName evidence="2">Formyl-CoA transferase/CoA:oxalate CoA-transferase</fullName>
    </submittedName>
</protein>
<dbReference type="InterPro" id="IPR044855">
    <property type="entry name" value="CoA-Trfase_III_dom3_sf"/>
</dbReference>
<dbReference type="Pfam" id="PF02515">
    <property type="entry name" value="CoA_transf_3"/>
    <property type="match status" value="1"/>
</dbReference>
<gene>
    <name evidence="2" type="ORF">SAMN05443665_104024</name>
</gene>
<reference evidence="2 3" key="1">
    <citation type="submission" date="2017-06" db="EMBL/GenBank/DDBJ databases">
        <authorList>
            <person name="Kim H.J."/>
            <person name="Triplett B.A."/>
        </authorList>
    </citation>
    <scope>NUCLEOTIDE SEQUENCE [LARGE SCALE GENOMIC DNA]</scope>
    <source>
        <strain evidence="2 3">DSM 44715</strain>
    </source>
</reference>
<dbReference type="InterPro" id="IPR050483">
    <property type="entry name" value="CoA-transferase_III_domain"/>
</dbReference>
<organism evidence="2 3">
    <name type="scientific">Actinomadura meyerae</name>
    <dbReference type="NCBI Taxonomy" id="240840"/>
    <lineage>
        <taxon>Bacteria</taxon>
        <taxon>Bacillati</taxon>
        <taxon>Actinomycetota</taxon>
        <taxon>Actinomycetes</taxon>
        <taxon>Streptosporangiales</taxon>
        <taxon>Thermomonosporaceae</taxon>
        <taxon>Actinomadura</taxon>
    </lineage>
</organism>
<dbReference type="Gene3D" id="3.30.1540.10">
    <property type="entry name" value="formyl-coa transferase, domain 3"/>
    <property type="match status" value="1"/>
</dbReference>
<proteinExistence type="predicted"/>
<dbReference type="InterPro" id="IPR003673">
    <property type="entry name" value="CoA-Trfase_fam_III"/>
</dbReference>
<evidence type="ECO:0000313" key="2">
    <source>
        <dbReference type="EMBL" id="SNT53386.1"/>
    </source>
</evidence>